<evidence type="ECO:0000313" key="2">
    <source>
        <dbReference type="EMBL" id="KAF6751241.1"/>
    </source>
</evidence>
<dbReference type="AlphaFoldDB" id="A0A8H6HR79"/>
<accession>A0A8H6HR79</accession>
<reference evidence="2 3" key="1">
    <citation type="submission" date="2020-07" db="EMBL/GenBank/DDBJ databases">
        <title>Comparative genomics of pyrophilous fungi reveals a link between fire events and developmental genes.</title>
        <authorList>
            <consortium name="DOE Joint Genome Institute"/>
            <person name="Steindorff A.S."/>
            <person name="Carver A."/>
            <person name="Calhoun S."/>
            <person name="Stillman K."/>
            <person name="Liu H."/>
            <person name="Lipzen A."/>
            <person name="Pangilinan J."/>
            <person name="Labutti K."/>
            <person name="Bruns T.D."/>
            <person name="Grigoriev I.V."/>
        </authorList>
    </citation>
    <scope>NUCLEOTIDE SEQUENCE [LARGE SCALE GENOMIC DNA]</scope>
    <source>
        <strain evidence="2 3">CBS 144469</strain>
    </source>
</reference>
<dbReference type="EMBL" id="JACGCI010000051">
    <property type="protein sequence ID" value="KAF6751241.1"/>
    <property type="molecule type" value="Genomic_DNA"/>
</dbReference>
<dbReference type="Proteomes" id="UP000521943">
    <property type="component" value="Unassembled WGS sequence"/>
</dbReference>
<dbReference type="OrthoDB" id="10617580at2759"/>
<sequence>MAVEEHARHGRSNAGGHTLGMEARGELGGLYTRPARTDQRNVTLLPGVTRESLREGVRLSVASVYLPSSSLSLEESRRQVPSPESIWRAHIDTLISMLSRTTILSPTSHGLGSFVRHDTVSVHHGHSLATDMDADHLNAAHHYSTQAIVASSTFKPSRLPHLLHPFSGSPKMPMSSPASLPTSSYTISRSPEDINFIAMAHSHPDLRPCKRSPFLSDPFPGPPKIQISSLWPVFRTSKNINFKVSRKATYTQPSPLSGHHNNTTSRHVPAPYVVISSKAPLAGSRSIHISSSSPRTRFIVRFPSPDVDPYILCQTEYVWPSIRDVPTTVDRILPQLSLSARPQLSCAPQRSFSDLQISHFQNLRARLAGAAQDAGHPNELYKKCELQDDWKDGD</sequence>
<proteinExistence type="predicted"/>
<keyword evidence="3" id="KW-1185">Reference proteome</keyword>
<evidence type="ECO:0000256" key="1">
    <source>
        <dbReference type="SAM" id="MobiDB-lite"/>
    </source>
</evidence>
<feature type="region of interest" description="Disordered" evidence="1">
    <location>
        <begin position="1"/>
        <end position="21"/>
    </location>
</feature>
<comment type="caution">
    <text evidence="2">The sequence shown here is derived from an EMBL/GenBank/DDBJ whole genome shotgun (WGS) entry which is preliminary data.</text>
</comment>
<protein>
    <submittedName>
        <fullName evidence="2">Uncharacterized protein</fullName>
    </submittedName>
</protein>
<evidence type="ECO:0000313" key="3">
    <source>
        <dbReference type="Proteomes" id="UP000521943"/>
    </source>
</evidence>
<name>A0A8H6HR79_9AGAR</name>
<organism evidence="2 3">
    <name type="scientific">Ephemerocybe angulata</name>
    <dbReference type="NCBI Taxonomy" id="980116"/>
    <lineage>
        <taxon>Eukaryota</taxon>
        <taxon>Fungi</taxon>
        <taxon>Dikarya</taxon>
        <taxon>Basidiomycota</taxon>
        <taxon>Agaricomycotina</taxon>
        <taxon>Agaricomycetes</taxon>
        <taxon>Agaricomycetidae</taxon>
        <taxon>Agaricales</taxon>
        <taxon>Agaricineae</taxon>
        <taxon>Psathyrellaceae</taxon>
        <taxon>Ephemerocybe</taxon>
    </lineage>
</organism>
<gene>
    <name evidence="2" type="ORF">DFP72DRAFT_1047842</name>
</gene>